<gene>
    <name evidence="2" type="ORF">K435DRAFT_878306</name>
</gene>
<accession>A0A4S8KNJ0</accession>
<keyword evidence="3" id="KW-1185">Reference proteome</keyword>
<name>A0A4S8KNJ0_DENBC</name>
<dbReference type="SUPFAM" id="SSF49785">
    <property type="entry name" value="Galactose-binding domain-like"/>
    <property type="match status" value="1"/>
</dbReference>
<dbReference type="GO" id="GO:0045490">
    <property type="term" value="P:pectin catabolic process"/>
    <property type="evidence" value="ECO:0007669"/>
    <property type="project" value="TreeGrafter"/>
</dbReference>
<dbReference type="Gene3D" id="2.60.120.260">
    <property type="entry name" value="Galactose-binding domain-like"/>
    <property type="match status" value="1"/>
</dbReference>
<sequence>MNSWGPITFTIGSDDESAFPMAQFLASHFGEDNTHKENSTGARTLRIRTTSAFAGGRPQITVNDFTSDIPAAPTAVDSRGVTRGTWRGINQVYDYDIPEGTLVAGDNTITISTVSGSSGDDFLSPNYVYDSVELF</sequence>
<dbReference type="Pfam" id="PF14683">
    <property type="entry name" value="CBM-like"/>
    <property type="match status" value="1"/>
</dbReference>
<evidence type="ECO:0000259" key="1">
    <source>
        <dbReference type="Pfam" id="PF14683"/>
    </source>
</evidence>
<dbReference type="AlphaFoldDB" id="A0A4S8KNJ0"/>
<evidence type="ECO:0000313" key="3">
    <source>
        <dbReference type="Proteomes" id="UP000297245"/>
    </source>
</evidence>
<dbReference type="EMBL" id="ML180567">
    <property type="protein sequence ID" value="THU77081.1"/>
    <property type="molecule type" value="Genomic_DNA"/>
</dbReference>
<dbReference type="PANTHER" id="PTHR36574">
    <property type="entry name" value="RHAMNOGALACTURONATE LYASE-RELATED"/>
    <property type="match status" value="1"/>
</dbReference>
<evidence type="ECO:0000313" key="2">
    <source>
        <dbReference type="EMBL" id="THU77081.1"/>
    </source>
</evidence>
<organism evidence="2 3">
    <name type="scientific">Dendrothele bispora (strain CBS 962.96)</name>
    <dbReference type="NCBI Taxonomy" id="1314807"/>
    <lineage>
        <taxon>Eukaryota</taxon>
        <taxon>Fungi</taxon>
        <taxon>Dikarya</taxon>
        <taxon>Basidiomycota</taxon>
        <taxon>Agaricomycotina</taxon>
        <taxon>Agaricomycetes</taxon>
        <taxon>Agaricomycetidae</taxon>
        <taxon>Agaricales</taxon>
        <taxon>Agaricales incertae sedis</taxon>
        <taxon>Dendrothele</taxon>
    </lineage>
</organism>
<dbReference type="InterPro" id="IPR008979">
    <property type="entry name" value="Galactose-bd-like_sf"/>
</dbReference>
<proteinExistence type="predicted"/>
<feature type="domain" description="Rhamnogalacturonan lyase" evidence="1">
    <location>
        <begin position="6"/>
        <end position="134"/>
    </location>
</feature>
<dbReference type="PANTHER" id="PTHR36574:SF1">
    <property type="entry name" value="RHAMNOGALACTURONATE LYASE-RELATED"/>
    <property type="match status" value="1"/>
</dbReference>
<protein>
    <submittedName>
        <fullName evidence="2">Galactose-binding like protein</fullName>
    </submittedName>
</protein>
<dbReference type="InterPro" id="IPR029411">
    <property type="entry name" value="RG-lyase_III"/>
</dbReference>
<dbReference type="CDD" id="cd10317">
    <property type="entry name" value="RGL4_C"/>
    <property type="match status" value="1"/>
</dbReference>
<reference evidence="2 3" key="1">
    <citation type="journal article" date="2019" name="Nat. Ecol. Evol.">
        <title>Megaphylogeny resolves global patterns of mushroom evolution.</title>
        <authorList>
            <person name="Varga T."/>
            <person name="Krizsan K."/>
            <person name="Foldi C."/>
            <person name="Dima B."/>
            <person name="Sanchez-Garcia M."/>
            <person name="Sanchez-Ramirez S."/>
            <person name="Szollosi G.J."/>
            <person name="Szarkandi J.G."/>
            <person name="Papp V."/>
            <person name="Albert L."/>
            <person name="Andreopoulos W."/>
            <person name="Angelini C."/>
            <person name="Antonin V."/>
            <person name="Barry K.W."/>
            <person name="Bougher N.L."/>
            <person name="Buchanan P."/>
            <person name="Buyck B."/>
            <person name="Bense V."/>
            <person name="Catcheside P."/>
            <person name="Chovatia M."/>
            <person name="Cooper J."/>
            <person name="Damon W."/>
            <person name="Desjardin D."/>
            <person name="Finy P."/>
            <person name="Geml J."/>
            <person name="Haridas S."/>
            <person name="Hughes K."/>
            <person name="Justo A."/>
            <person name="Karasinski D."/>
            <person name="Kautmanova I."/>
            <person name="Kiss B."/>
            <person name="Kocsube S."/>
            <person name="Kotiranta H."/>
            <person name="LaButti K.M."/>
            <person name="Lechner B.E."/>
            <person name="Liimatainen K."/>
            <person name="Lipzen A."/>
            <person name="Lukacs Z."/>
            <person name="Mihaltcheva S."/>
            <person name="Morgado L.N."/>
            <person name="Niskanen T."/>
            <person name="Noordeloos M.E."/>
            <person name="Ohm R.A."/>
            <person name="Ortiz-Santana B."/>
            <person name="Ovrebo C."/>
            <person name="Racz N."/>
            <person name="Riley R."/>
            <person name="Savchenko A."/>
            <person name="Shiryaev A."/>
            <person name="Soop K."/>
            <person name="Spirin V."/>
            <person name="Szebenyi C."/>
            <person name="Tomsovsky M."/>
            <person name="Tulloss R.E."/>
            <person name="Uehling J."/>
            <person name="Grigoriev I.V."/>
            <person name="Vagvolgyi C."/>
            <person name="Papp T."/>
            <person name="Martin F.M."/>
            <person name="Miettinen O."/>
            <person name="Hibbett D.S."/>
            <person name="Nagy L.G."/>
        </authorList>
    </citation>
    <scope>NUCLEOTIDE SEQUENCE [LARGE SCALE GENOMIC DNA]</scope>
    <source>
        <strain evidence="2 3">CBS 962.96</strain>
    </source>
</reference>
<dbReference type="InterPro" id="IPR016590">
    <property type="entry name" value="Rhamnogalacturonase_B"/>
</dbReference>
<dbReference type="Proteomes" id="UP000297245">
    <property type="component" value="Unassembled WGS sequence"/>
</dbReference>
<dbReference type="OrthoDB" id="114708at2759"/>
<dbReference type="GO" id="GO:0016837">
    <property type="term" value="F:carbon-oxygen lyase activity, acting on polysaccharides"/>
    <property type="evidence" value="ECO:0007669"/>
    <property type="project" value="InterPro"/>
</dbReference>